<sequence>MSTEAEQPVEYWFNTRTRMVEKGRQSSWEHLMGPYASPEEARHALEIAQARNELWDSDEDSWGDDDS</sequence>
<dbReference type="RefSeq" id="WP_301144478.1">
    <property type="nucleotide sequence ID" value="NZ_JAUHPX010000001.1"/>
</dbReference>
<keyword evidence="3" id="KW-1185">Reference proteome</keyword>
<comment type="caution">
    <text evidence="2">The sequence shown here is derived from an EMBL/GenBank/DDBJ whole genome shotgun (WGS) entry which is preliminary data.</text>
</comment>
<dbReference type="EMBL" id="JAUHQB010000001">
    <property type="protein sequence ID" value="MDN4482239.1"/>
    <property type="molecule type" value="Genomic_DNA"/>
</dbReference>
<evidence type="ECO:0000313" key="2">
    <source>
        <dbReference type="EMBL" id="MDN4486898.1"/>
    </source>
</evidence>
<gene>
    <name evidence="1" type="ORF">QQ002_01640</name>
    <name evidence="2" type="ORF">QQX10_01820</name>
</gene>
<evidence type="ECO:0000313" key="3">
    <source>
        <dbReference type="Proteomes" id="UP001172737"/>
    </source>
</evidence>
<dbReference type="EMBL" id="JAUHPX010000001">
    <property type="protein sequence ID" value="MDN4486898.1"/>
    <property type="molecule type" value="Genomic_DNA"/>
</dbReference>
<name>A0AAW7LZS8_9MICO</name>
<reference evidence="2" key="1">
    <citation type="submission" date="2023-06" db="EMBL/GenBank/DDBJ databases">
        <title>Sysu t00039.</title>
        <authorList>
            <person name="Gao L."/>
            <person name="Fang B.-Z."/>
            <person name="Li W.-J."/>
        </authorList>
    </citation>
    <scope>NUCLEOTIDE SEQUENCE</scope>
    <source>
        <strain evidence="2">SYSU T00039</strain>
    </source>
</reference>
<evidence type="ECO:0000313" key="1">
    <source>
        <dbReference type="EMBL" id="MDN4482239.1"/>
    </source>
</evidence>
<accession>A0AAW7LZS8</accession>
<dbReference type="Proteomes" id="UP001172737">
    <property type="component" value="Unassembled WGS sequence"/>
</dbReference>
<evidence type="ECO:0008006" key="5">
    <source>
        <dbReference type="Google" id="ProtNLM"/>
    </source>
</evidence>
<proteinExistence type="predicted"/>
<organism evidence="2 3">
    <name type="scientific">Demequina lignilytica</name>
    <dbReference type="NCBI Taxonomy" id="3051663"/>
    <lineage>
        <taxon>Bacteria</taxon>
        <taxon>Bacillati</taxon>
        <taxon>Actinomycetota</taxon>
        <taxon>Actinomycetes</taxon>
        <taxon>Micrococcales</taxon>
        <taxon>Demequinaceae</taxon>
        <taxon>Demequina</taxon>
    </lineage>
</organism>
<reference evidence="1 4" key="2">
    <citation type="submission" date="2023-06" db="EMBL/GenBank/DDBJ databases">
        <title>SYSU T0a273.</title>
        <authorList>
            <person name="Gao L."/>
            <person name="Fang B.-Z."/>
            <person name="Li W.-J."/>
        </authorList>
    </citation>
    <scope>NUCLEOTIDE SEQUENCE [LARGE SCALE GENOMIC DNA]</scope>
    <source>
        <strain evidence="1 4">SYSU T0a273</strain>
    </source>
</reference>
<evidence type="ECO:0000313" key="4">
    <source>
        <dbReference type="Proteomes" id="UP001172756"/>
    </source>
</evidence>
<dbReference type="Proteomes" id="UP001172756">
    <property type="component" value="Unassembled WGS sequence"/>
</dbReference>
<protein>
    <recommendedName>
        <fullName evidence="5">SPOR domain-containing protein</fullName>
    </recommendedName>
</protein>
<dbReference type="AlphaFoldDB" id="A0AAW7LZS8"/>